<organism evidence="1 2">
    <name type="scientific">Steinernema glaseri</name>
    <dbReference type="NCBI Taxonomy" id="37863"/>
    <lineage>
        <taxon>Eukaryota</taxon>
        <taxon>Metazoa</taxon>
        <taxon>Ecdysozoa</taxon>
        <taxon>Nematoda</taxon>
        <taxon>Chromadorea</taxon>
        <taxon>Rhabditida</taxon>
        <taxon>Tylenchina</taxon>
        <taxon>Panagrolaimomorpha</taxon>
        <taxon>Strongyloidoidea</taxon>
        <taxon>Steinernematidae</taxon>
        <taxon>Steinernema</taxon>
    </lineage>
</organism>
<sequence length="98" mass="11423">MWSSIDTWSIVDSGDVDPKNRKMNDRFPFVAMKSLRLSPRYRRAMTSPVFDQQMCEHLLRDHQHPFSQIAPSQQMCSHVPCFVSSSFIVTNRQFADNT</sequence>
<dbReference type="Proteomes" id="UP000095287">
    <property type="component" value="Unplaced"/>
</dbReference>
<evidence type="ECO:0000313" key="1">
    <source>
        <dbReference type="Proteomes" id="UP000095287"/>
    </source>
</evidence>
<evidence type="ECO:0000313" key="2">
    <source>
        <dbReference type="WBParaSite" id="L893_g31761.t1"/>
    </source>
</evidence>
<protein>
    <submittedName>
        <fullName evidence="2">Uncharacterized protein</fullName>
    </submittedName>
</protein>
<dbReference type="WBParaSite" id="L893_g31761.t1">
    <property type="protein sequence ID" value="L893_g31761.t1"/>
    <property type="gene ID" value="L893_g31761"/>
</dbReference>
<keyword evidence="1" id="KW-1185">Reference proteome</keyword>
<dbReference type="AlphaFoldDB" id="A0A1I8A1X8"/>
<reference evidence="2" key="1">
    <citation type="submission" date="2016-11" db="UniProtKB">
        <authorList>
            <consortium name="WormBaseParasite"/>
        </authorList>
    </citation>
    <scope>IDENTIFICATION</scope>
</reference>
<accession>A0A1I8A1X8</accession>
<name>A0A1I8A1X8_9BILA</name>
<proteinExistence type="predicted"/>